<dbReference type="eggNOG" id="ENOG502ZRXW">
    <property type="taxonomic scope" value="Bacteria"/>
</dbReference>
<keyword evidence="2" id="KW-0966">Cell projection</keyword>
<gene>
    <name evidence="2" type="ordered locus">EAE_15575</name>
</gene>
<evidence type="ECO:0000313" key="3">
    <source>
        <dbReference type="Proteomes" id="UP000008881"/>
    </source>
</evidence>
<protein>
    <submittedName>
        <fullName evidence="2">Flagellar FlhE family protein</fullName>
    </submittedName>
</protein>
<keyword evidence="1" id="KW-0732">Signal</keyword>
<dbReference type="AlphaFoldDB" id="A0A0H3FQZ5"/>
<dbReference type="OrthoDB" id="6521367at2"/>
<organism evidence="2 3">
    <name type="scientific">Klebsiella aerogenes (strain ATCC 13048 / DSM 30053 / CCUG 1429 / JCM 1235 / KCTC 2190 / NBRC 13534 / NCIMB 10102 / NCTC 10006 / CDC 819-56)</name>
    <name type="common">Enterobacter aerogenes</name>
    <dbReference type="NCBI Taxonomy" id="1028307"/>
    <lineage>
        <taxon>Bacteria</taxon>
        <taxon>Pseudomonadati</taxon>
        <taxon>Pseudomonadota</taxon>
        <taxon>Gammaproteobacteria</taxon>
        <taxon>Enterobacterales</taxon>
        <taxon>Enterobacteriaceae</taxon>
        <taxon>Klebsiella/Raoultella group</taxon>
        <taxon>Klebsiella</taxon>
    </lineage>
</organism>
<keyword evidence="2" id="KW-0282">Flagellum</keyword>
<keyword evidence="3" id="KW-1185">Reference proteome</keyword>
<dbReference type="KEGG" id="eae:EAE_15575"/>
<sequence>MTRYLPLLCLLLPVTAGAASGSWIAEGPGVTLEQGGMSDSSAALLPPNTLPGGNARIETVSWRYRLLSAEPAGLQVHLCSLNRCIPLTSASGTSHALAGEAADGPLRFVYSVQTRGPLNPPLRAIANQVIVNYQ</sequence>
<feature type="signal peptide" evidence="1">
    <location>
        <begin position="1"/>
        <end position="18"/>
    </location>
</feature>
<dbReference type="PATRIC" id="fig|1028307.3.peg.3115"/>
<dbReference type="Pfam" id="PF06366">
    <property type="entry name" value="FlhE"/>
    <property type="match status" value="1"/>
</dbReference>
<feature type="chain" id="PRO_5002609281" evidence="1">
    <location>
        <begin position="19"/>
        <end position="134"/>
    </location>
</feature>
<dbReference type="GeneID" id="93311303"/>
<name>A0A0H3FQZ5_KLEAK</name>
<dbReference type="EMBL" id="CP002824">
    <property type="protein sequence ID" value="AEG98026.1"/>
    <property type="molecule type" value="Genomic_DNA"/>
</dbReference>
<dbReference type="InterPro" id="IPR009420">
    <property type="entry name" value="FlhE"/>
</dbReference>
<keyword evidence="2" id="KW-0969">Cilium</keyword>
<dbReference type="RefSeq" id="WP_015367334.1">
    <property type="nucleotide sequence ID" value="NC_015663.1"/>
</dbReference>
<dbReference type="HOGENOM" id="CLU_140250_0_0_6"/>
<evidence type="ECO:0000256" key="1">
    <source>
        <dbReference type="SAM" id="SignalP"/>
    </source>
</evidence>
<proteinExistence type="predicted"/>
<dbReference type="Proteomes" id="UP000008881">
    <property type="component" value="Chromosome"/>
</dbReference>
<accession>A0A0H3FQZ5</accession>
<evidence type="ECO:0000313" key="2">
    <source>
        <dbReference type="EMBL" id="AEG98026.1"/>
    </source>
</evidence>
<reference evidence="2 3" key="1">
    <citation type="journal article" date="2012" name="J. Bacteriol.">
        <title>Complete genome sequence of Enterobacter aerogenes KCTC 2190.</title>
        <authorList>
            <person name="Shin S.H."/>
            <person name="Kim S."/>
            <person name="Kim J.Y."/>
            <person name="Lee S."/>
            <person name="Um Y."/>
            <person name="Oh M.K."/>
            <person name="Kim Y.R."/>
            <person name="Lee J."/>
            <person name="Yang K.S."/>
        </authorList>
    </citation>
    <scope>NUCLEOTIDE SEQUENCE [LARGE SCALE GENOMIC DNA]</scope>
    <source>
        <strain evidence="2 3">KCTC 2190</strain>
    </source>
</reference>